<dbReference type="EMBL" id="ML996603">
    <property type="protein sequence ID" value="KAF2752622.1"/>
    <property type="molecule type" value="Genomic_DNA"/>
</dbReference>
<accession>A0A6A6VPS4</accession>
<dbReference type="RefSeq" id="XP_033595073.1">
    <property type="nucleotide sequence ID" value="XM_033740350.1"/>
</dbReference>
<sequence>MAIGVEKPFSLTSSLESNFNVNMSSSQETIEDDSLYQDIIGVCNRKDEKSLEGAAQNEEPGTDQEAKPQTASLTRAFPENNDALFNNETLIGAIERLAGAVLVLSGKHDLILEKVEKLESMIDMLSHQVVSKLADREPSESDAEVTKEVRCRKCRSETPDSIAGANKRARHV</sequence>
<evidence type="ECO:0000256" key="1">
    <source>
        <dbReference type="SAM" id="MobiDB-lite"/>
    </source>
</evidence>
<dbReference type="GeneID" id="54481404"/>
<evidence type="ECO:0000313" key="3">
    <source>
        <dbReference type="Proteomes" id="UP000799437"/>
    </source>
</evidence>
<keyword evidence="3" id="KW-1185">Reference proteome</keyword>
<name>A0A6A6VPS4_9PEZI</name>
<evidence type="ECO:0000313" key="2">
    <source>
        <dbReference type="EMBL" id="KAF2752622.1"/>
    </source>
</evidence>
<proteinExistence type="predicted"/>
<reference evidence="2" key="1">
    <citation type="journal article" date="2020" name="Stud. Mycol.">
        <title>101 Dothideomycetes genomes: a test case for predicting lifestyles and emergence of pathogens.</title>
        <authorList>
            <person name="Haridas S."/>
            <person name="Albert R."/>
            <person name="Binder M."/>
            <person name="Bloem J."/>
            <person name="Labutti K."/>
            <person name="Salamov A."/>
            <person name="Andreopoulos B."/>
            <person name="Baker S."/>
            <person name="Barry K."/>
            <person name="Bills G."/>
            <person name="Bluhm B."/>
            <person name="Cannon C."/>
            <person name="Castanera R."/>
            <person name="Culley D."/>
            <person name="Daum C."/>
            <person name="Ezra D."/>
            <person name="Gonzalez J."/>
            <person name="Henrissat B."/>
            <person name="Kuo A."/>
            <person name="Liang C."/>
            <person name="Lipzen A."/>
            <person name="Lutzoni F."/>
            <person name="Magnuson J."/>
            <person name="Mondo S."/>
            <person name="Nolan M."/>
            <person name="Ohm R."/>
            <person name="Pangilinan J."/>
            <person name="Park H.-J."/>
            <person name="Ramirez L."/>
            <person name="Alfaro M."/>
            <person name="Sun H."/>
            <person name="Tritt A."/>
            <person name="Yoshinaga Y."/>
            <person name="Zwiers L.-H."/>
            <person name="Turgeon B."/>
            <person name="Goodwin S."/>
            <person name="Spatafora J."/>
            <person name="Crous P."/>
            <person name="Grigoriev I."/>
        </authorList>
    </citation>
    <scope>NUCLEOTIDE SEQUENCE</scope>
    <source>
        <strain evidence="2">CBS 121739</strain>
    </source>
</reference>
<dbReference type="AlphaFoldDB" id="A0A6A6VPS4"/>
<organism evidence="2 3">
    <name type="scientific">Pseudovirgaria hyperparasitica</name>
    <dbReference type="NCBI Taxonomy" id="470096"/>
    <lineage>
        <taxon>Eukaryota</taxon>
        <taxon>Fungi</taxon>
        <taxon>Dikarya</taxon>
        <taxon>Ascomycota</taxon>
        <taxon>Pezizomycotina</taxon>
        <taxon>Dothideomycetes</taxon>
        <taxon>Dothideomycetes incertae sedis</taxon>
        <taxon>Acrospermales</taxon>
        <taxon>Acrospermaceae</taxon>
        <taxon>Pseudovirgaria</taxon>
    </lineage>
</organism>
<feature type="region of interest" description="Disordered" evidence="1">
    <location>
        <begin position="50"/>
        <end position="69"/>
    </location>
</feature>
<protein>
    <submittedName>
        <fullName evidence="2">Uncharacterized protein</fullName>
    </submittedName>
</protein>
<dbReference type="Proteomes" id="UP000799437">
    <property type="component" value="Unassembled WGS sequence"/>
</dbReference>
<gene>
    <name evidence="2" type="ORF">EJ05DRAFT_270457</name>
</gene>